<comment type="caution">
    <text evidence="1">Lacks conserved residue(s) required for the propagation of feature annotation.</text>
</comment>
<dbReference type="AlphaFoldDB" id="A0A4R2GPG0"/>
<name>A0A4R2GPG0_9HYPH</name>
<reference evidence="3 4" key="1">
    <citation type="submission" date="2019-03" db="EMBL/GenBank/DDBJ databases">
        <title>Genomic Encyclopedia of Type Strains, Phase IV (KMG-IV): sequencing the most valuable type-strain genomes for metagenomic binning, comparative biology and taxonomic classification.</title>
        <authorList>
            <person name="Goeker M."/>
        </authorList>
    </citation>
    <scope>NUCLEOTIDE SEQUENCE [LARGE SCALE GENOMIC DNA]</scope>
    <source>
        <strain evidence="3 4">DSM 22958</strain>
    </source>
</reference>
<comment type="caution">
    <text evidence="3">The sequence shown here is derived from an EMBL/GenBank/DDBJ whole genome shotgun (WGS) entry which is preliminary data.</text>
</comment>
<dbReference type="PIRSF" id="PIRSF000714">
    <property type="entry name" value="HIT"/>
    <property type="match status" value="1"/>
</dbReference>
<proteinExistence type="predicted"/>
<sequence length="156" mass="16547">MHDNATGSAGAGSSATVSEAGFQLDSRLAGDCGVIGDLPLSRVLLMNDSRYDWLILVPRRAGVVELIDLDADAYAALSGEIRLVSEAVRRHAAPLKLNVAALGNMVRQLHVHIIARREGDAAWPGPVWGAGLIEPHDKDALAQVCARWRLALGLPG</sequence>
<evidence type="ECO:0000256" key="1">
    <source>
        <dbReference type="PROSITE-ProRule" id="PRU00464"/>
    </source>
</evidence>
<gene>
    <name evidence="3" type="ORF">EV666_11236</name>
</gene>
<feature type="domain" description="HIT" evidence="2">
    <location>
        <begin position="54"/>
        <end position="123"/>
    </location>
</feature>
<dbReference type="SUPFAM" id="SSF54197">
    <property type="entry name" value="HIT-like"/>
    <property type="match status" value="1"/>
</dbReference>
<dbReference type="InterPro" id="IPR011146">
    <property type="entry name" value="HIT-like"/>
</dbReference>
<dbReference type="Gene3D" id="3.30.428.10">
    <property type="entry name" value="HIT-like"/>
    <property type="match status" value="1"/>
</dbReference>
<evidence type="ECO:0000313" key="4">
    <source>
        <dbReference type="Proteomes" id="UP000294881"/>
    </source>
</evidence>
<keyword evidence="4" id="KW-1185">Reference proteome</keyword>
<evidence type="ECO:0000313" key="3">
    <source>
        <dbReference type="EMBL" id="TCO11449.1"/>
    </source>
</evidence>
<dbReference type="InterPro" id="IPR026026">
    <property type="entry name" value="HIT_Hint"/>
</dbReference>
<dbReference type="Pfam" id="PF01230">
    <property type="entry name" value="HIT"/>
    <property type="match status" value="1"/>
</dbReference>
<dbReference type="EMBL" id="SLWL01000012">
    <property type="protein sequence ID" value="TCO11449.1"/>
    <property type="molecule type" value="Genomic_DNA"/>
</dbReference>
<dbReference type="GO" id="GO:0016787">
    <property type="term" value="F:hydrolase activity"/>
    <property type="evidence" value="ECO:0007669"/>
    <property type="project" value="UniProtKB-KW"/>
</dbReference>
<dbReference type="PROSITE" id="PS51084">
    <property type="entry name" value="HIT_2"/>
    <property type="match status" value="1"/>
</dbReference>
<evidence type="ECO:0000259" key="2">
    <source>
        <dbReference type="PROSITE" id="PS51084"/>
    </source>
</evidence>
<keyword evidence="3" id="KW-0378">Hydrolase</keyword>
<organism evidence="3 4">
    <name type="scientific">Camelimonas lactis</name>
    <dbReference type="NCBI Taxonomy" id="659006"/>
    <lineage>
        <taxon>Bacteria</taxon>
        <taxon>Pseudomonadati</taxon>
        <taxon>Pseudomonadota</taxon>
        <taxon>Alphaproteobacteria</taxon>
        <taxon>Hyphomicrobiales</taxon>
        <taxon>Chelatococcaceae</taxon>
        <taxon>Camelimonas</taxon>
    </lineage>
</organism>
<dbReference type="InterPro" id="IPR036265">
    <property type="entry name" value="HIT-like_sf"/>
</dbReference>
<dbReference type="Proteomes" id="UP000294881">
    <property type="component" value="Unassembled WGS sequence"/>
</dbReference>
<accession>A0A4R2GPG0</accession>
<protein>
    <submittedName>
        <fullName evidence="3">Diadenosine tetraphosphate (Ap4A) HIT family hydrolase</fullName>
    </submittedName>
</protein>